<sequence>GLAGGTVSGGAGFVCTAEAYFHLRLQQHRYAWFFHSYVTFRRRASRGAGSLCAGFIEPQRCPGGYVSVTLVLPGASCSGPELSANHSPVSSPALTKLQPPLLFISHLR</sequence>
<dbReference type="Proteomes" id="UP001057452">
    <property type="component" value="Chromosome 24"/>
</dbReference>
<comment type="caution">
    <text evidence="1">The sequence shown here is derived from an EMBL/GenBank/DDBJ whole genome shotgun (WGS) entry which is preliminary data.</text>
</comment>
<gene>
    <name evidence="1" type="ORF">KUCAC02_019876</name>
</gene>
<evidence type="ECO:0000313" key="2">
    <source>
        <dbReference type="Proteomes" id="UP001057452"/>
    </source>
</evidence>
<feature type="non-terminal residue" evidence="1">
    <location>
        <position position="108"/>
    </location>
</feature>
<accession>A0ACB9VQZ3</accession>
<reference evidence="1" key="1">
    <citation type="submission" date="2022-05" db="EMBL/GenBank/DDBJ databases">
        <title>Chromosome-level genome of Chaenocephalus aceratus.</title>
        <authorList>
            <person name="Park H."/>
        </authorList>
    </citation>
    <scope>NUCLEOTIDE SEQUENCE</scope>
    <source>
        <strain evidence="1">KU_202001</strain>
    </source>
</reference>
<keyword evidence="2" id="KW-1185">Reference proteome</keyword>
<proteinExistence type="predicted"/>
<organism evidence="1 2">
    <name type="scientific">Chaenocephalus aceratus</name>
    <name type="common">Blackfin icefish</name>
    <name type="synonym">Chaenichthys aceratus</name>
    <dbReference type="NCBI Taxonomy" id="36190"/>
    <lineage>
        <taxon>Eukaryota</taxon>
        <taxon>Metazoa</taxon>
        <taxon>Chordata</taxon>
        <taxon>Craniata</taxon>
        <taxon>Vertebrata</taxon>
        <taxon>Euteleostomi</taxon>
        <taxon>Actinopterygii</taxon>
        <taxon>Neopterygii</taxon>
        <taxon>Teleostei</taxon>
        <taxon>Neoteleostei</taxon>
        <taxon>Acanthomorphata</taxon>
        <taxon>Eupercaria</taxon>
        <taxon>Perciformes</taxon>
        <taxon>Notothenioidei</taxon>
        <taxon>Channichthyidae</taxon>
        <taxon>Chaenocephalus</taxon>
    </lineage>
</organism>
<dbReference type="EMBL" id="CM043808">
    <property type="protein sequence ID" value="KAI4802015.1"/>
    <property type="molecule type" value="Genomic_DNA"/>
</dbReference>
<protein>
    <submittedName>
        <fullName evidence="1">Uncharacterized protein</fullName>
    </submittedName>
</protein>
<evidence type="ECO:0000313" key="1">
    <source>
        <dbReference type="EMBL" id="KAI4802015.1"/>
    </source>
</evidence>
<feature type="non-terminal residue" evidence="1">
    <location>
        <position position="1"/>
    </location>
</feature>
<name>A0ACB9VQZ3_CHAAC</name>